<protein>
    <submittedName>
        <fullName evidence="2">Uncharacterized protein</fullName>
    </submittedName>
</protein>
<gene>
    <name evidence="2" type="ORF">PEGY_LOCUS10766</name>
</gene>
<keyword evidence="3" id="KW-1185">Reference proteome</keyword>
<dbReference type="EMBL" id="CAJVRC010000905">
    <property type="protein sequence ID" value="CAG8909968.1"/>
    <property type="molecule type" value="Genomic_DNA"/>
</dbReference>
<name>A0A9W4KMU4_9EURO</name>
<feature type="region of interest" description="Disordered" evidence="1">
    <location>
        <begin position="185"/>
        <end position="223"/>
    </location>
</feature>
<accession>A0A9W4KMU4</accession>
<comment type="caution">
    <text evidence="2">The sequence shown here is derived from an EMBL/GenBank/DDBJ whole genome shotgun (WGS) entry which is preliminary data.</text>
</comment>
<evidence type="ECO:0000313" key="3">
    <source>
        <dbReference type="Proteomes" id="UP001154252"/>
    </source>
</evidence>
<dbReference type="Proteomes" id="UP001154252">
    <property type="component" value="Unassembled WGS sequence"/>
</dbReference>
<organism evidence="2 3">
    <name type="scientific">Penicillium egyptiacum</name>
    <dbReference type="NCBI Taxonomy" id="1303716"/>
    <lineage>
        <taxon>Eukaryota</taxon>
        <taxon>Fungi</taxon>
        <taxon>Dikarya</taxon>
        <taxon>Ascomycota</taxon>
        <taxon>Pezizomycotina</taxon>
        <taxon>Eurotiomycetes</taxon>
        <taxon>Eurotiomycetidae</taxon>
        <taxon>Eurotiales</taxon>
        <taxon>Aspergillaceae</taxon>
        <taxon>Penicillium</taxon>
    </lineage>
</organism>
<evidence type="ECO:0000256" key="1">
    <source>
        <dbReference type="SAM" id="MobiDB-lite"/>
    </source>
</evidence>
<feature type="compositionally biased region" description="Polar residues" evidence="1">
    <location>
        <begin position="187"/>
        <end position="200"/>
    </location>
</feature>
<evidence type="ECO:0000313" key="2">
    <source>
        <dbReference type="EMBL" id="CAG8909968.1"/>
    </source>
</evidence>
<proteinExistence type="predicted"/>
<dbReference type="AlphaFoldDB" id="A0A9W4KMU4"/>
<reference evidence="2" key="1">
    <citation type="submission" date="2021-07" db="EMBL/GenBank/DDBJ databases">
        <authorList>
            <person name="Branca A.L. A."/>
        </authorList>
    </citation>
    <scope>NUCLEOTIDE SEQUENCE</scope>
</reference>
<dbReference type="OrthoDB" id="4186058at2759"/>
<feature type="region of interest" description="Disordered" evidence="1">
    <location>
        <begin position="1"/>
        <end position="79"/>
    </location>
</feature>
<sequence>MEDLPMDDTGPAKPDQPFEYFTGFPSFDAAADPQPEESELSMDGSGPSTPTHETDPFEESDETRVIKPYDIEEPDDELETSVPRVDLLRLPDRFERWQRELTDYLNGLEYERVGFDSNAIPLVRKRGQKRKPANNALATQQCYPHFAQGHASAETLPEVHENSPKRRRFSELPKWHAQDIDSFGTFRETNANESSGSETASIDLGGGNDAMNNSPMGDGMDID</sequence>